<dbReference type="InterPro" id="IPR011628">
    <property type="entry name" value="Cleaved_adhesin"/>
</dbReference>
<dbReference type="InterPro" id="IPR026444">
    <property type="entry name" value="Secre_tail"/>
</dbReference>
<dbReference type="RefSeq" id="WP_283415369.1">
    <property type="nucleotide sequence ID" value="NZ_FXUO01000001.1"/>
</dbReference>
<dbReference type="Proteomes" id="UP001158050">
    <property type="component" value="Unassembled WGS sequence"/>
</dbReference>
<protein>
    <submittedName>
        <fullName evidence="5">Por secretion system C-terminal sorting domain-containing protein</fullName>
    </submittedName>
</protein>
<sequence>MKKFLFSLFATGALFSTDVLKAQTVIFEDSFETYTDFAIANVGNWTLTDVDLKTTYGFQGITFPNTQVAKSFQVFNSTTTTPAMTPSETSDWTANTGDKMMVAFAATSSPWNNDWLISPQIQLVAGQGATLSFWAKSCDADYGAEKFKVLVSTTGTAVANFTAVSGVITTPSDATWHEYTYNLNAYAGQQIYVAIQCTSEDQFGFAVDDFKVVSIPPATTAPGCSTLSTPANAATGVAVAPTLTWAASSGADSYDVYLDTNPNPTTMVGNTSGTSFTVTSNLALNTTYYWKVIPKNSIGSASGCTVNSFTTTSTLTYCGPLAFTFTVEPITLVNFAGINNTTSASTTGGTAHEFFLNQVGNVTQGSTHTITIKGNTGGNYTNNFAVFIDWNQDGDFADSGETYSVGTIVNSTGTDTKQLTYDITVPVGATVGNTRMRVKKQFGTTSPLTDPCTGASFGQAEDYTLNVGVLAVNDITKSNIKSYPNPVKDVFNIEAQGKIKSVKVFDVTGKQLLTKDLNETKSQIDFSSFNAGVYVVTTQLEDGSTTSTKVIKK</sequence>
<dbReference type="NCBIfam" id="TIGR04183">
    <property type="entry name" value="Por_Secre_tail"/>
    <property type="match status" value="1"/>
</dbReference>
<dbReference type="NCBIfam" id="NF038128">
    <property type="entry name" value="choice_anch_J"/>
    <property type="match status" value="1"/>
</dbReference>
<gene>
    <name evidence="5" type="ORF">SAMN05421679_101487</name>
</gene>
<feature type="domain" description="Secretion system C-terminal sorting" evidence="3">
    <location>
        <begin position="483"/>
        <end position="551"/>
    </location>
</feature>
<feature type="domain" description="Cleaved adhesin" evidence="2">
    <location>
        <begin position="85"/>
        <end position="163"/>
    </location>
</feature>
<reference evidence="5 6" key="1">
    <citation type="submission" date="2017-05" db="EMBL/GenBank/DDBJ databases">
        <authorList>
            <person name="Varghese N."/>
            <person name="Submissions S."/>
        </authorList>
    </citation>
    <scope>NUCLEOTIDE SEQUENCE [LARGE SCALE GENOMIC DNA]</scope>
    <source>
        <strain evidence="5 6">DSM 18015</strain>
    </source>
</reference>
<evidence type="ECO:0000259" key="3">
    <source>
        <dbReference type="Pfam" id="PF18962"/>
    </source>
</evidence>
<dbReference type="InterPro" id="IPR045474">
    <property type="entry name" value="GEVED"/>
</dbReference>
<organism evidence="5 6">
    <name type="scientific">Epilithonimonas pallida</name>
    <dbReference type="NCBI Taxonomy" id="373671"/>
    <lineage>
        <taxon>Bacteria</taxon>
        <taxon>Pseudomonadati</taxon>
        <taxon>Bacteroidota</taxon>
        <taxon>Flavobacteriia</taxon>
        <taxon>Flavobacteriales</taxon>
        <taxon>Weeksellaceae</taxon>
        <taxon>Chryseobacterium group</taxon>
        <taxon>Epilithonimonas</taxon>
    </lineage>
</organism>
<dbReference type="InterPro" id="IPR013783">
    <property type="entry name" value="Ig-like_fold"/>
</dbReference>
<keyword evidence="6" id="KW-1185">Reference proteome</keyword>
<dbReference type="Pfam" id="PF07675">
    <property type="entry name" value="Cleaved_Adhesin"/>
    <property type="match status" value="1"/>
</dbReference>
<dbReference type="Pfam" id="PF18962">
    <property type="entry name" value="Por_Secre_tail"/>
    <property type="match status" value="1"/>
</dbReference>
<dbReference type="SUPFAM" id="SSF49265">
    <property type="entry name" value="Fibronectin type III"/>
    <property type="match status" value="1"/>
</dbReference>
<evidence type="ECO:0000313" key="6">
    <source>
        <dbReference type="Proteomes" id="UP001158050"/>
    </source>
</evidence>
<dbReference type="InterPro" id="IPR013320">
    <property type="entry name" value="ConA-like_dom_sf"/>
</dbReference>
<dbReference type="InterPro" id="IPR036116">
    <property type="entry name" value="FN3_sf"/>
</dbReference>
<dbReference type="EMBL" id="FXUO01000001">
    <property type="protein sequence ID" value="SMP88381.1"/>
    <property type="molecule type" value="Genomic_DNA"/>
</dbReference>
<evidence type="ECO:0000259" key="4">
    <source>
        <dbReference type="Pfam" id="PF20009"/>
    </source>
</evidence>
<dbReference type="SUPFAM" id="SSF49899">
    <property type="entry name" value="Concanavalin A-like lectins/glucanases"/>
    <property type="match status" value="1"/>
</dbReference>
<feature type="domain" description="GEVED" evidence="4">
    <location>
        <begin position="384"/>
        <end position="466"/>
    </location>
</feature>
<evidence type="ECO:0000313" key="5">
    <source>
        <dbReference type="EMBL" id="SMP88381.1"/>
    </source>
</evidence>
<accession>A0ABY1R0M0</accession>
<dbReference type="Gene3D" id="2.60.40.10">
    <property type="entry name" value="Immunoglobulins"/>
    <property type="match status" value="1"/>
</dbReference>
<name>A0ABY1R0M0_9FLAO</name>
<proteinExistence type="predicted"/>
<dbReference type="Gene3D" id="2.60.120.200">
    <property type="match status" value="1"/>
</dbReference>
<evidence type="ECO:0000256" key="1">
    <source>
        <dbReference type="ARBA" id="ARBA00022729"/>
    </source>
</evidence>
<keyword evidence="1" id="KW-0732">Signal</keyword>
<dbReference type="Pfam" id="PF20009">
    <property type="entry name" value="GEVED"/>
    <property type="match status" value="1"/>
</dbReference>
<comment type="caution">
    <text evidence="5">The sequence shown here is derived from an EMBL/GenBank/DDBJ whole genome shotgun (WGS) entry which is preliminary data.</text>
</comment>
<evidence type="ECO:0000259" key="2">
    <source>
        <dbReference type="Pfam" id="PF07675"/>
    </source>
</evidence>